<dbReference type="EMBL" id="PXYV01000010">
    <property type="protein sequence ID" value="PSR22954.1"/>
    <property type="molecule type" value="Genomic_DNA"/>
</dbReference>
<sequence length="66" mass="7170">MTAPHQDATEDRARATVGNGARKFEGTRVTMVHLSVGVRFGNRDDGSCALQAMVVVLDVQAWSPRE</sequence>
<organism evidence="2 3">
    <name type="scientific">Sulfobacillus acidophilus</name>
    <dbReference type="NCBI Taxonomy" id="53633"/>
    <lineage>
        <taxon>Bacteria</taxon>
        <taxon>Bacillati</taxon>
        <taxon>Bacillota</taxon>
        <taxon>Clostridia</taxon>
        <taxon>Eubacteriales</taxon>
        <taxon>Clostridiales Family XVII. Incertae Sedis</taxon>
        <taxon>Sulfobacillus</taxon>
    </lineage>
</organism>
<name>A0A2T2WL25_9FIRM</name>
<comment type="caution">
    <text evidence="2">The sequence shown here is derived from an EMBL/GenBank/DDBJ whole genome shotgun (WGS) entry which is preliminary data.</text>
</comment>
<protein>
    <submittedName>
        <fullName evidence="2">Uncharacterized protein</fullName>
    </submittedName>
</protein>
<evidence type="ECO:0000313" key="3">
    <source>
        <dbReference type="Proteomes" id="UP000241848"/>
    </source>
</evidence>
<evidence type="ECO:0000256" key="1">
    <source>
        <dbReference type="SAM" id="MobiDB-lite"/>
    </source>
</evidence>
<gene>
    <name evidence="2" type="ORF">C7B45_04855</name>
</gene>
<accession>A0A2T2WL25</accession>
<evidence type="ECO:0000313" key="2">
    <source>
        <dbReference type="EMBL" id="PSR22954.1"/>
    </source>
</evidence>
<dbReference type="AlphaFoldDB" id="A0A2T2WL25"/>
<feature type="region of interest" description="Disordered" evidence="1">
    <location>
        <begin position="1"/>
        <end position="20"/>
    </location>
</feature>
<dbReference type="Proteomes" id="UP000241848">
    <property type="component" value="Unassembled WGS sequence"/>
</dbReference>
<reference evidence="2 3" key="1">
    <citation type="journal article" date="2014" name="BMC Genomics">
        <title>Comparison of environmental and isolate Sulfobacillus genomes reveals diverse carbon, sulfur, nitrogen, and hydrogen metabolisms.</title>
        <authorList>
            <person name="Justice N.B."/>
            <person name="Norman A."/>
            <person name="Brown C.T."/>
            <person name="Singh A."/>
            <person name="Thomas B.C."/>
            <person name="Banfield J.F."/>
        </authorList>
    </citation>
    <scope>NUCLEOTIDE SEQUENCE [LARGE SCALE GENOMIC DNA]</scope>
    <source>
        <strain evidence="2">AMDSBA3</strain>
    </source>
</reference>
<proteinExistence type="predicted"/>